<dbReference type="AlphaFoldDB" id="A0A5B7G4P7"/>
<protein>
    <submittedName>
        <fullName evidence="2">Uncharacterized protein</fullName>
    </submittedName>
</protein>
<evidence type="ECO:0000256" key="1">
    <source>
        <dbReference type="SAM" id="MobiDB-lite"/>
    </source>
</evidence>
<proteinExistence type="predicted"/>
<reference evidence="2 3" key="1">
    <citation type="submission" date="2019-05" db="EMBL/GenBank/DDBJ databases">
        <title>Another draft genome of Portunus trituberculatus and its Hox gene families provides insights of decapod evolution.</title>
        <authorList>
            <person name="Jeong J.-H."/>
            <person name="Song I."/>
            <person name="Kim S."/>
            <person name="Choi T."/>
            <person name="Kim D."/>
            <person name="Ryu S."/>
            <person name="Kim W."/>
        </authorList>
    </citation>
    <scope>NUCLEOTIDE SEQUENCE [LARGE SCALE GENOMIC DNA]</scope>
    <source>
        <tissue evidence="2">Muscle</tissue>
    </source>
</reference>
<evidence type="ECO:0000313" key="3">
    <source>
        <dbReference type="Proteomes" id="UP000324222"/>
    </source>
</evidence>
<keyword evidence="3" id="KW-1185">Reference proteome</keyword>
<comment type="caution">
    <text evidence="2">The sequence shown here is derived from an EMBL/GenBank/DDBJ whole genome shotgun (WGS) entry which is preliminary data.</text>
</comment>
<gene>
    <name evidence="2" type="ORF">E2C01_046106</name>
</gene>
<evidence type="ECO:0000313" key="2">
    <source>
        <dbReference type="EMBL" id="MPC52243.1"/>
    </source>
</evidence>
<organism evidence="2 3">
    <name type="scientific">Portunus trituberculatus</name>
    <name type="common">Swimming crab</name>
    <name type="synonym">Neptunus trituberculatus</name>
    <dbReference type="NCBI Taxonomy" id="210409"/>
    <lineage>
        <taxon>Eukaryota</taxon>
        <taxon>Metazoa</taxon>
        <taxon>Ecdysozoa</taxon>
        <taxon>Arthropoda</taxon>
        <taxon>Crustacea</taxon>
        <taxon>Multicrustacea</taxon>
        <taxon>Malacostraca</taxon>
        <taxon>Eumalacostraca</taxon>
        <taxon>Eucarida</taxon>
        <taxon>Decapoda</taxon>
        <taxon>Pleocyemata</taxon>
        <taxon>Brachyura</taxon>
        <taxon>Eubrachyura</taxon>
        <taxon>Portunoidea</taxon>
        <taxon>Portunidae</taxon>
        <taxon>Portuninae</taxon>
        <taxon>Portunus</taxon>
    </lineage>
</organism>
<sequence>MPCSAKSAPTSSSHSLMRIPMKNLSIACTVEKDGVLRFLLLKPFSSSSSFLSSFSKYSPLKRPEYPLVICWRESACTKSPIDTIAQMPQRPVGANKGKDAISIHNVKRNKTKQNQRSDLRITEAKSRVKRREEATDRVQRQRQQDHQCEAYQRSAFPTQR</sequence>
<accession>A0A5B7G4P7</accession>
<name>A0A5B7G4P7_PORTR</name>
<feature type="compositionally biased region" description="Basic and acidic residues" evidence="1">
    <location>
        <begin position="115"/>
        <end position="148"/>
    </location>
</feature>
<dbReference type="EMBL" id="VSRR010010725">
    <property type="protein sequence ID" value="MPC52243.1"/>
    <property type="molecule type" value="Genomic_DNA"/>
</dbReference>
<feature type="region of interest" description="Disordered" evidence="1">
    <location>
        <begin position="86"/>
        <end position="160"/>
    </location>
</feature>
<dbReference type="Proteomes" id="UP000324222">
    <property type="component" value="Unassembled WGS sequence"/>
</dbReference>